<evidence type="ECO:0000256" key="1">
    <source>
        <dbReference type="ARBA" id="ARBA00004496"/>
    </source>
</evidence>
<evidence type="ECO:0000256" key="3">
    <source>
        <dbReference type="ARBA" id="ARBA00022490"/>
    </source>
</evidence>
<comment type="catalytic activity">
    <reaction evidence="9 10">
        <text>uridine(1498) in 16S rRNA + S-adenosyl-L-methionine = N(3)-methyluridine(1498) in 16S rRNA + S-adenosyl-L-homocysteine + H(+)</text>
        <dbReference type="Rhea" id="RHEA:42920"/>
        <dbReference type="Rhea" id="RHEA-COMP:10283"/>
        <dbReference type="Rhea" id="RHEA-COMP:10284"/>
        <dbReference type="ChEBI" id="CHEBI:15378"/>
        <dbReference type="ChEBI" id="CHEBI:57856"/>
        <dbReference type="ChEBI" id="CHEBI:59789"/>
        <dbReference type="ChEBI" id="CHEBI:65315"/>
        <dbReference type="ChEBI" id="CHEBI:74502"/>
        <dbReference type="EC" id="2.1.1.193"/>
    </reaction>
</comment>
<feature type="domain" description="Ribosomal RNA small subunit methyltransferase E PUA-like" evidence="12">
    <location>
        <begin position="31"/>
        <end position="61"/>
    </location>
</feature>
<evidence type="ECO:0000256" key="2">
    <source>
        <dbReference type="ARBA" id="ARBA00005528"/>
    </source>
</evidence>
<evidence type="ECO:0000313" key="13">
    <source>
        <dbReference type="EMBL" id="OHA81406.1"/>
    </source>
</evidence>
<keyword evidence="4 10" id="KW-0698">rRNA processing</keyword>
<dbReference type="Pfam" id="PF20260">
    <property type="entry name" value="PUA_4"/>
    <property type="match status" value="1"/>
</dbReference>
<dbReference type="Gene3D" id="3.40.1280.10">
    <property type="match status" value="1"/>
</dbReference>
<comment type="function">
    <text evidence="8 10">Specifically methylates the N3 position of the uracil ring of uridine 1498 (m3U1498) in 16S rRNA. Acts on the fully assembled 30S ribosomal subunit.</text>
</comment>
<sequence>MRLHRFFVKEKIPKAGEFVVTNETLLNQWRNVLRMEEGDKAILFDGDGYESLCEVVSLTGKIAKKNALLKVLETKRGLVPARDVTLYVALIKKDNFEFVLEKATELGVSHIVPVQANRSEKKDVNYERAQKILREASEQSGRATVPTINEIIFVEKIPNDVIVFDPRGEISAREFFAKNTTTPISVCIGPEGGFTDTEIDLFHAHNITVVTTGAQILRAETAAIVALALALIV</sequence>
<dbReference type="Pfam" id="PF04452">
    <property type="entry name" value="Methyltrans_RNA"/>
    <property type="match status" value="1"/>
</dbReference>
<keyword evidence="7 10" id="KW-0949">S-adenosyl-L-methionine</keyword>
<dbReference type="AlphaFoldDB" id="A0A1G2S8K8"/>
<evidence type="ECO:0000256" key="5">
    <source>
        <dbReference type="ARBA" id="ARBA00022603"/>
    </source>
</evidence>
<evidence type="ECO:0000256" key="8">
    <source>
        <dbReference type="ARBA" id="ARBA00025699"/>
    </source>
</evidence>
<dbReference type="EMBL" id="MHUT01000008">
    <property type="protein sequence ID" value="OHA81406.1"/>
    <property type="molecule type" value="Genomic_DNA"/>
</dbReference>
<dbReference type="InterPro" id="IPR046886">
    <property type="entry name" value="RsmE_MTase_dom"/>
</dbReference>
<dbReference type="InterPro" id="IPR029026">
    <property type="entry name" value="tRNA_m1G_MTases_N"/>
</dbReference>
<comment type="similarity">
    <text evidence="2 10">Belongs to the RNA methyltransferase RsmE family.</text>
</comment>
<dbReference type="SUPFAM" id="SSF88697">
    <property type="entry name" value="PUA domain-like"/>
    <property type="match status" value="1"/>
</dbReference>
<dbReference type="InterPro" id="IPR029028">
    <property type="entry name" value="Alpha/beta_knot_MTases"/>
</dbReference>
<evidence type="ECO:0000256" key="7">
    <source>
        <dbReference type="ARBA" id="ARBA00022691"/>
    </source>
</evidence>
<reference evidence="13 14" key="1">
    <citation type="journal article" date="2016" name="Nat. Commun.">
        <title>Thousands of microbial genomes shed light on interconnected biogeochemical processes in an aquifer system.</title>
        <authorList>
            <person name="Anantharaman K."/>
            <person name="Brown C.T."/>
            <person name="Hug L.A."/>
            <person name="Sharon I."/>
            <person name="Castelle C.J."/>
            <person name="Probst A.J."/>
            <person name="Thomas B.C."/>
            <person name="Singh A."/>
            <person name="Wilkins M.J."/>
            <person name="Karaoz U."/>
            <person name="Brodie E.L."/>
            <person name="Williams K.H."/>
            <person name="Hubbard S.S."/>
            <person name="Banfield J.F."/>
        </authorList>
    </citation>
    <scope>NUCLEOTIDE SEQUENCE [LARGE SCALE GENOMIC DNA]</scope>
</reference>
<dbReference type="GO" id="GO:0070042">
    <property type="term" value="F:rRNA (uridine-N3-)-methyltransferase activity"/>
    <property type="evidence" value="ECO:0007669"/>
    <property type="project" value="TreeGrafter"/>
</dbReference>
<dbReference type="CDD" id="cd18084">
    <property type="entry name" value="RsmE-like"/>
    <property type="match status" value="1"/>
</dbReference>
<dbReference type="EC" id="2.1.1.193" evidence="10"/>
<protein>
    <recommendedName>
        <fullName evidence="10">Ribosomal RNA small subunit methyltransferase E</fullName>
        <ecNumber evidence="10">2.1.1.193</ecNumber>
    </recommendedName>
</protein>
<dbReference type="PIRSF" id="PIRSF015601">
    <property type="entry name" value="MTase_slr0722"/>
    <property type="match status" value="1"/>
</dbReference>
<keyword evidence="3 10" id="KW-0963">Cytoplasm</keyword>
<evidence type="ECO:0000313" key="14">
    <source>
        <dbReference type="Proteomes" id="UP000179118"/>
    </source>
</evidence>
<evidence type="ECO:0000259" key="11">
    <source>
        <dbReference type="Pfam" id="PF04452"/>
    </source>
</evidence>
<comment type="caution">
    <text evidence="13">The sequence shown here is derived from an EMBL/GenBank/DDBJ whole genome shotgun (WGS) entry which is preliminary data.</text>
</comment>
<keyword evidence="5 10" id="KW-0489">Methyltransferase</keyword>
<feature type="domain" description="Ribosomal RNA small subunit methyltransferase E methyltransferase" evidence="11">
    <location>
        <begin position="83"/>
        <end position="229"/>
    </location>
</feature>
<organism evidence="13 14">
    <name type="scientific">Candidatus Yonathbacteria bacterium RIFCSPHIGHO2_02_FULL_44_14</name>
    <dbReference type="NCBI Taxonomy" id="1802724"/>
    <lineage>
        <taxon>Bacteria</taxon>
        <taxon>Candidatus Yonathiibacteriota</taxon>
    </lineage>
</organism>
<dbReference type="GO" id="GO:0070475">
    <property type="term" value="P:rRNA base methylation"/>
    <property type="evidence" value="ECO:0007669"/>
    <property type="project" value="TreeGrafter"/>
</dbReference>
<dbReference type="PANTHER" id="PTHR30027">
    <property type="entry name" value="RIBOSOMAL RNA SMALL SUBUNIT METHYLTRANSFERASE E"/>
    <property type="match status" value="1"/>
</dbReference>
<comment type="subcellular location">
    <subcellularLocation>
        <location evidence="1 10">Cytoplasm</location>
    </subcellularLocation>
</comment>
<evidence type="ECO:0000256" key="6">
    <source>
        <dbReference type="ARBA" id="ARBA00022679"/>
    </source>
</evidence>
<evidence type="ECO:0000256" key="10">
    <source>
        <dbReference type="PIRNR" id="PIRNR015601"/>
    </source>
</evidence>
<name>A0A1G2S8K8_9BACT</name>
<dbReference type="InterPro" id="IPR015947">
    <property type="entry name" value="PUA-like_sf"/>
</dbReference>
<evidence type="ECO:0000259" key="12">
    <source>
        <dbReference type="Pfam" id="PF20260"/>
    </source>
</evidence>
<dbReference type="InterPro" id="IPR006700">
    <property type="entry name" value="RsmE"/>
</dbReference>
<dbReference type="Proteomes" id="UP000179118">
    <property type="component" value="Unassembled WGS sequence"/>
</dbReference>
<dbReference type="PANTHER" id="PTHR30027:SF3">
    <property type="entry name" value="16S RRNA (URACIL(1498)-N(3))-METHYLTRANSFERASE"/>
    <property type="match status" value="1"/>
</dbReference>
<evidence type="ECO:0000256" key="4">
    <source>
        <dbReference type="ARBA" id="ARBA00022552"/>
    </source>
</evidence>
<dbReference type="GO" id="GO:0005737">
    <property type="term" value="C:cytoplasm"/>
    <property type="evidence" value="ECO:0007669"/>
    <property type="project" value="UniProtKB-SubCell"/>
</dbReference>
<dbReference type="SUPFAM" id="SSF75217">
    <property type="entry name" value="alpha/beta knot"/>
    <property type="match status" value="1"/>
</dbReference>
<evidence type="ECO:0000256" key="9">
    <source>
        <dbReference type="ARBA" id="ARBA00047944"/>
    </source>
</evidence>
<dbReference type="InterPro" id="IPR046887">
    <property type="entry name" value="RsmE_PUA-like"/>
</dbReference>
<proteinExistence type="inferred from homology"/>
<gene>
    <name evidence="13" type="ORF">A3D51_03290</name>
</gene>
<accession>A0A1G2S8K8</accession>
<keyword evidence="6 10" id="KW-0808">Transferase</keyword>
<dbReference type="NCBIfam" id="TIGR00046">
    <property type="entry name" value="RsmE family RNA methyltransferase"/>
    <property type="match status" value="1"/>
</dbReference>